<name>A0A0M8ZU56_9HYME</name>
<gene>
    <name evidence="1" type="ORF">WN51_05123</name>
</gene>
<keyword evidence="2" id="KW-1185">Reference proteome</keyword>
<dbReference type="AlphaFoldDB" id="A0A0M8ZU56"/>
<accession>A0A0M8ZU56</accession>
<sequence>MSQLKITTFKSTETLSNVQSDRHSLQHSVTKITFHLNNKILMREIGGHVTLKSWKGFSAGVNELRILQIIRHYGGREREELTFGYVWRLLTWQSFCFPYFDINVQEVSPLYQVLLTSHVT</sequence>
<protein>
    <submittedName>
        <fullName evidence="1">Uncharacterized protein</fullName>
    </submittedName>
</protein>
<reference evidence="1 2" key="1">
    <citation type="submission" date="2015-07" db="EMBL/GenBank/DDBJ databases">
        <title>The genome of Melipona quadrifasciata.</title>
        <authorList>
            <person name="Pan H."/>
            <person name="Kapheim K."/>
        </authorList>
    </citation>
    <scope>NUCLEOTIDE SEQUENCE [LARGE SCALE GENOMIC DNA]</scope>
    <source>
        <strain evidence="1">0111107301</strain>
        <tissue evidence="1">Whole body</tissue>
    </source>
</reference>
<dbReference type="EMBL" id="KQ435885">
    <property type="protein sequence ID" value="KOX69569.1"/>
    <property type="molecule type" value="Genomic_DNA"/>
</dbReference>
<evidence type="ECO:0000313" key="1">
    <source>
        <dbReference type="EMBL" id="KOX69569.1"/>
    </source>
</evidence>
<evidence type="ECO:0000313" key="2">
    <source>
        <dbReference type="Proteomes" id="UP000053105"/>
    </source>
</evidence>
<organism evidence="1 2">
    <name type="scientific">Melipona quadrifasciata</name>
    <dbReference type="NCBI Taxonomy" id="166423"/>
    <lineage>
        <taxon>Eukaryota</taxon>
        <taxon>Metazoa</taxon>
        <taxon>Ecdysozoa</taxon>
        <taxon>Arthropoda</taxon>
        <taxon>Hexapoda</taxon>
        <taxon>Insecta</taxon>
        <taxon>Pterygota</taxon>
        <taxon>Neoptera</taxon>
        <taxon>Endopterygota</taxon>
        <taxon>Hymenoptera</taxon>
        <taxon>Apocrita</taxon>
        <taxon>Aculeata</taxon>
        <taxon>Apoidea</taxon>
        <taxon>Anthophila</taxon>
        <taxon>Apidae</taxon>
        <taxon>Melipona</taxon>
    </lineage>
</organism>
<proteinExistence type="predicted"/>
<dbReference type="Proteomes" id="UP000053105">
    <property type="component" value="Unassembled WGS sequence"/>
</dbReference>